<evidence type="ECO:0000313" key="2">
    <source>
        <dbReference type="Proteomes" id="UP001057864"/>
    </source>
</evidence>
<reference evidence="1" key="1">
    <citation type="submission" date="2021-05" db="EMBL/GenBank/DDBJ databases">
        <authorList>
            <person name="Chen Y.-M."/>
            <person name="Zhang Y.-Z."/>
        </authorList>
    </citation>
    <scope>NUCLEOTIDE SEQUENCE</scope>
    <source>
        <strain evidence="1">S59-k141_678401</strain>
    </source>
</reference>
<evidence type="ECO:0000313" key="1">
    <source>
        <dbReference type="EMBL" id="UJQ85815.1"/>
    </source>
</evidence>
<dbReference type="EMBL" id="MZ679791">
    <property type="protein sequence ID" value="UJQ85815.1"/>
    <property type="molecule type" value="Genomic_RNA"/>
</dbReference>
<accession>A0ABY3SSQ8</accession>
<protein>
    <submittedName>
        <fullName evidence="1">Maturation protein</fullName>
    </submittedName>
</protein>
<dbReference type="Proteomes" id="UP001057864">
    <property type="component" value="Segment"/>
</dbReference>
<name>A0ABY3SSQ8_9VIRU</name>
<sequence>MAVRDITSSGGSITGTQFNSFTGITSFRTISPTFVNRLKDVTGLRHIVNNLSIDSKVWARVGTVTGHQNGNIITYNNYPFDNQSIGFAHNSLPAMPSIADSITKVQAWTNPSRTDVSMPNFLFELGDLPKMLKRKGEKQRILDSHNSVAEKNFAWLNLLLDVQGIIHFSSIANGRAVELKSLHNGGLRRKRTVYSEAVSSTQTGITYNSIAGLITGFSTKDTKGKRWASVRWQPDDPGFKSDEDLVRTARLAIHGWDLSAPGIGAEIWEAIPWSWFADYFANVGTFFKATRNSVGGHATMGAVMTSIQTVQTQHVTGKPGAYTVNEGQTLYSTKERVPATAALTFTEPFLKAQQLTTLLGIGANLGNQGH</sequence>
<keyword evidence="2" id="KW-1185">Reference proteome</keyword>
<proteinExistence type="predicted"/>
<organism evidence="1 2">
    <name type="scientific">Leviviridae sp</name>
    <dbReference type="NCBI Taxonomy" id="2027243"/>
    <lineage>
        <taxon>Viruses</taxon>
        <taxon>Riboviria</taxon>
        <taxon>Orthornavirae</taxon>
        <taxon>Lenarviricota</taxon>
        <taxon>Leviviricetes</taxon>
        <taxon>Norzivirales</taxon>
        <taxon>Fiersviridae</taxon>
    </lineage>
</organism>
<reference evidence="1" key="2">
    <citation type="journal article" date="2022" name="Nat. Microbiol.">
        <title>RNA viromes from terrestrial sites across China expand environmental viral diversity.</title>
        <authorList>
            <person name="Chiapello M."/>
            <person name="Rodriguez-Romero J."/>
            <person name="Ayllon M.A."/>
            <person name="Turina M."/>
        </authorList>
    </citation>
    <scope>NUCLEOTIDE SEQUENCE</scope>
    <source>
        <strain evidence="1">S59-k141_678401</strain>
    </source>
</reference>